<comment type="catalytic activity">
    <reaction evidence="5">
        <text>3'-dephospho-CoA + ATP = ADP + CoA + H(+)</text>
        <dbReference type="Rhea" id="RHEA:18245"/>
        <dbReference type="ChEBI" id="CHEBI:15378"/>
        <dbReference type="ChEBI" id="CHEBI:30616"/>
        <dbReference type="ChEBI" id="CHEBI:57287"/>
        <dbReference type="ChEBI" id="CHEBI:57328"/>
        <dbReference type="ChEBI" id="CHEBI:456216"/>
        <dbReference type="EC" id="2.7.1.24"/>
    </reaction>
</comment>
<comment type="subcellular location">
    <subcellularLocation>
        <location evidence="5">Cytoplasm</location>
    </subcellularLocation>
</comment>
<evidence type="ECO:0000256" key="5">
    <source>
        <dbReference type="HAMAP-Rule" id="MF_00376"/>
    </source>
</evidence>
<keyword evidence="5 7" id="KW-0808">Transferase</keyword>
<dbReference type="InterPro" id="IPR027417">
    <property type="entry name" value="P-loop_NTPase"/>
</dbReference>
<comment type="similarity">
    <text evidence="1 5">Belongs to the CoaE family.</text>
</comment>
<dbReference type="PROSITE" id="PS51219">
    <property type="entry name" value="DPCK"/>
    <property type="match status" value="1"/>
</dbReference>
<evidence type="ECO:0000256" key="1">
    <source>
        <dbReference type="ARBA" id="ARBA00009018"/>
    </source>
</evidence>
<feature type="binding site" evidence="5">
    <location>
        <begin position="19"/>
        <end position="24"/>
    </location>
    <ligand>
        <name>ATP</name>
        <dbReference type="ChEBI" id="CHEBI:30616"/>
    </ligand>
</feature>
<accession>A0ABS8C802</accession>
<keyword evidence="4 5" id="KW-0173">Coenzyme A biosynthesis</keyword>
<dbReference type="PANTHER" id="PTHR10695">
    <property type="entry name" value="DEPHOSPHO-COA KINASE-RELATED"/>
    <property type="match status" value="1"/>
</dbReference>
<dbReference type="EC" id="2.7.1.24" evidence="5 6"/>
<dbReference type="Pfam" id="PF01121">
    <property type="entry name" value="CoaE"/>
    <property type="match status" value="1"/>
</dbReference>
<dbReference type="Gene3D" id="3.40.50.300">
    <property type="entry name" value="P-loop containing nucleotide triphosphate hydrolases"/>
    <property type="match status" value="1"/>
</dbReference>
<keyword evidence="5" id="KW-0963">Cytoplasm</keyword>
<dbReference type="InterPro" id="IPR001977">
    <property type="entry name" value="Depp_CoAkinase"/>
</dbReference>
<keyword evidence="8" id="KW-1185">Reference proteome</keyword>
<evidence type="ECO:0000313" key="8">
    <source>
        <dbReference type="Proteomes" id="UP000633814"/>
    </source>
</evidence>
<dbReference type="Proteomes" id="UP000633814">
    <property type="component" value="Unassembled WGS sequence"/>
</dbReference>
<comment type="pathway">
    <text evidence="5">Cofactor biosynthesis; coenzyme A biosynthesis; CoA from (R)-pantothenate: step 5/5.</text>
</comment>
<evidence type="ECO:0000256" key="4">
    <source>
        <dbReference type="ARBA" id="ARBA00022993"/>
    </source>
</evidence>
<organism evidence="7 8">
    <name type="scientific">Alishewanella maricola</name>
    <dbReference type="NCBI Taxonomy" id="2795740"/>
    <lineage>
        <taxon>Bacteria</taxon>
        <taxon>Pseudomonadati</taxon>
        <taxon>Pseudomonadota</taxon>
        <taxon>Gammaproteobacteria</taxon>
        <taxon>Alteromonadales</taxon>
        <taxon>Alteromonadaceae</taxon>
        <taxon>Alishewanella</taxon>
    </lineage>
</organism>
<keyword evidence="2 5" id="KW-0547">Nucleotide-binding</keyword>
<name>A0ABS8C802_9ALTE</name>
<dbReference type="EMBL" id="JAEINI020000014">
    <property type="protein sequence ID" value="MCB5228080.1"/>
    <property type="molecule type" value="Genomic_DNA"/>
</dbReference>
<reference evidence="7 8" key="1">
    <citation type="submission" date="2021-10" db="EMBL/GenBank/DDBJ databases">
        <title>Alishewanella koreense sp. nov. isolated from seawater of southwestern coast in South Korea and the proposal for the reclassification of Rheinheimera perlucida and Rheinheimera tuosuensis as Arsukibacterium perlucida and Arsukibacterium tuosuensis.</title>
        <authorList>
            <person name="Kim K.H."/>
            <person name="Ruan W."/>
            <person name="Kim K.R."/>
            <person name="Baek J.H."/>
            <person name="Jeon C.O."/>
        </authorList>
    </citation>
    <scope>NUCLEOTIDE SEQUENCE [LARGE SCALE GENOMIC DNA]</scope>
    <source>
        <strain evidence="7 8">16-MA</strain>
    </source>
</reference>
<evidence type="ECO:0000313" key="7">
    <source>
        <dbReference type="EMBL" id="MCB5228080.1"/>
    </source>
</evidence>
<comment type="function">
    <text evidence="5">Catalyzes the phosphorylation of the 3'-hydroxyl group of dephosphocoenzyme A to form coenzyme A.</text>
</comment>
<evidence type="ECO:0000256" key="3">
    <source>
        <dbReference type="ARBA" id="ARBA00022840"/>
    </source>
</evidence>
<dbReference type="HAMAP" id="MF_00376">
    <property type="entry name" value="Dephospho_CoA_kinase"/>
    <property type="match status" value="1"/>
</dbReference>
<dbReference type="SUPFAM" id="SSF52540">
    <property type="entry name" value="P-loop containing nucleoside triphosphate hydrolases"/>
    <property type="match status" value="1"/>
</dbReference>
<protein>
    <recommendedName>
        <fullName evidence="5 6">Dephospho-CoA kinase</fullName>
        <ecNumber evidence="5 6">2.7.1.24</ecNumber>
    </recommendedName>
    <alternativeName>
        <fullName evidence="5">Dephosphocoenzyme A kinase</fullName>
    </alternativeName>
</protein>
<sequence>MKQPAAITSLLIGLTGGIGSGKSTVAEHFKALGAHYVDADIVAREVVMPGSPCLAAIVQHFGPGILLADGQLDRAALRKTIFADSAAKRWLEHLLHPAIRSELLSQLAASTTPYTLLVAPLLLENGLDKLVSRVLVVDVSEQTQLARTTTRDNNSENQVRAIMAAQIDRAARLAAADDVIDNNGTAAELLPQISRLHQAYLAMSQKIGEKSQ</sequence>
<dbReference type="RefSeq" id="WP_226752144.1">
    <property type="nucleotide sequence ID" value="NZ_JAEINI020000014.1"/>
</dbReference>
<dbReference type="PANTHER" id="PTHR10695:SF46">
    <property type="entry name" value="BIFUNCTIONAL COENZYME A SYNTHASE-RELATED"/>
    <property type="match status" value="1"/>
</dbReference>
<dbReference type="NCBIfam" id="TIGR00152">
    <property type="entry name" value="dephospho-CoA kinase"/>
    <property type="match status" value="1"/>
</dbReference>
<proteinExistence type="inferred from homology"/>
<gene>
    <name evidence="5 7" type="primary">coaE</name>
    <name evidence="7" type="ORF">JAO78_014810</name>
</gene>
<keyword evidence="5 7" id="KW-0418">Kinase</keyword>
<dbReference type="GO" id="GO:0004140">
    <property type="term" value="F:dephospho-CoA kinase activity"/>
    <property type="evidence" value="ECO:0007669"/>
    <property type="project" value="UniProtKB-EC"/>
</dbReference>
<dbReference type="CDD" id="cd02022">
    <property type="entry name" value="DPCK"/>
    <property type="match status" value="1"/>
</dbReference>
<keyword evidence="3 5" id="KW-0067">ATP-binding</keyword>
<comment type="caution">
    <text evidence="7">The sequence shown here is derived from an EMBL/GenBank/DDBJ whole genome shotgun (WGS) entry which is preliminary data.</text>
</comment>
<evidence type="ECO:0000256" key="6">
    <source>
        <dbReference type="NCBIfam" id="TIGR00152"/>
    </source>
</evidence>
<evidence type="ECO:0000256" key="2">
    <source>
        <dbReference type="ARBA" id="ARBA00022741"/>
    </source>
</evidence>